<dbReference type="Proteomes" id="UP001281147">
    <property type="component" value="Unassembled WGS sequence"/>
</dbReference>
<evidence type="ECO:0000313" key="2">
    <source>
        <dbReference type="Proteomes" id="UP001281147"/>
    </source>
</evidence>
<accession>A0ACC3MXA6</accession>
<sequence length="322" mass="34388">MPGAQWQITYGDGSNASGTVVTDDVEVGGLRVKNQAVELAKQMSREGAGDGLLGLAFSIINTVRPTQVATLVENMITQSAIQPQNEVFTAYLGGFKDKDDPDAGESFYTFGYIDEDVVRSTGMDVWYANVNTSNGFWQVASNSYSVNGVSQTTRGNSAIIDTGTTLALVDDQTCKNIYAAIPGSQLSRNVGGYIYPTRTPESQLPDVHFDIGGKMFHINTEDLGYADLGNGYTFGGIQSRGDLPFSIYGDTFLKNVYAIFDVGKKRFGCVQRVDPDNGSTKFMHPTVAATASSMAYPTPAPTSASAIPYPTPTGNANKPPAT</sequence>
<reference evidence="1" key="1">
    <citation type="submission" date="2023-07" db="EMBL/GenBank/DDBJ databases">
        <title>Black Yeasts Isolated from many extreme environments.</title>
        <authorList>
            <person name="Coleine C."/>
            <person name="Stajich J.E."/>
            <person name="Selbmann L."/>
        </authorList>
    </citation>
    <scope>NUCLEOTIDE SEQUENCE</scope>
    <source>
        <strain evidence="1">CCFEE 5714</strain>
    </source>
</reference>
<proteinExistence type="predicted"/>
<dbReference type="EMBL" id="JAUTXU010000136">
    <property type="protein sequence ID" value="KAK3704696.1"/>
    <property type="molecule type" value="Genomic_DNA"/>
</dbReference>
<gene>
    <name evidence="1" type="ORF">LTR37_013670</name>
</gene>
<keyword evidence="2" id="KW-1185">Reference proteome</keyword>
<comment type="caution">
    <text evidence="1">The sequence shown here is derived from an EMBL/GenBank/DDBJ whole genome shotgun (WGS) entry which is preliminary data.</text>
</comment>
<evidence type="ECO:0000313" key="1">
    <source>
        <dbReference type="EMBL" id="KAK3704696.1"/>
    </source>
</evidence>
<protein>
    <submittedName>
        <fullName evidence="1">Uncharacterized protein</fullName>
    </submittedName>
</protein>
<name>A0ACC3MXA6_9PEZI</name>
<organism evidence="1 2">
    <name type="scientific">Vermiconidia calcicola</name>
    <dbReference type="NCBI Taxonomy" id="1690605"/>
    <lineage>
        <taxon>Eukaryota</taxon>
        <taxon>Fungi</taxon>
        <taxon>Dikarya</taxon>
        <taxon>Ascomycota</taxon>
        <taxon>Pezizomycotina</taxon>
        <taxon>Dothideomycetes</taxon>
        <taxon>Dothideomycetidae</taxon>
        <taxon>Mycosphaerellales</taxon>
        <taxon>Extremaceae</taxon>
        <taxon>Vermiconidia</taxon>
    </lineage>
</organism>